<organism evidence="2 3">
    <name type="scientific">Sphingobium yanoikuyae</name>
    <name type="common">Sphingomonas yanoikuyae</name>
    <dbReference type="NCBI Taxonomy" id="13690"/>
    <lineage>
        <taxon>Bacteria</taxon>
        <taxon>Pseudomonadati</taxon>
        <taxon>Pseudomonadota</taxon>
        <taxon>Alphaproteobacteria</taxon>
        <taxon>Sphingomonadales</taxon>
        <taxon>Sphingomonadaceae</taxon>
        <taxon>Sphingobium</taxon>
    </lineage>
</organism>
<protein>
    <recommendedName>
        <fullName evidence="1">NadR/Ttd14 AAA domain-containing protein</fullName>
    </recommendedName>
</protein>
<dbReference type="AlphaFoldDB" id="A0A084EQ84"/>
<dbReference type="InterPro" id="IPR038727">
    <property type="entry name" value="NadR/Ttd14_AAA_dom"/>
</dbReference>
<evidence type="ECO:0000259" key="1">
    <source>
        <dbReference type="Pfam" id="PF13521"/>
    </source>
</evidence>
<dbReference type="eggNOG" id="COG3911">
    <property type="taxonomic scope" value="Bacteria"/>
</dbReference>
<dbReference type="Pfam" id="PF13521">
    <property type="entry name" value="AAA_28"/>
    <property type="match status" value="1"/>
</dbReference>
<dbReference type="PATRIC" id="fig|13690.10.peg.1374"/>
<proteinExistence type="predicted"/>
<comment type="caution">
    <text evidence="2">The sequence shown here is derived from an EMBL/GenBank/DDBJ whole genome shotgun (WGS) entry which is preliminary data.</text>
</comment>
<dbReference type="Gene3D" id="3.40.50.300">
    <property type="entry name" value="P-loop containing nucleotide triphosphate hydrolases"/>
    <property type="match status" value="1"/>
</dbReference>
<name>A0A084EQ84_SPHYA</name>
<evidence type="ECO:0000313" key="3">
    <source>
        <dbReference type="Proteomes" id="UP000028534"/>
    </source>
</evidence>
<accession>A0A084EQ84</accession>
<dbReference type="RefSeq" id="WP_037518081.1">
    <property type="nucleotide sequence ID" value="NZ_JGVR01000005.1"/>
</dbReference>
<gene>
    <name evidence="2" type="ORF">CP98_01331</name>
</gene>
<evidence type="ECO:0000313" key="2">
    <source>
        <dbReference type="EMBL" id="KEZ20126.1"/>
    </source>
</evidence>
<dbReference type="SUPFAM" id="SSF52540">
    <property type="entry name" value="P-loop containing nucleoside triphosphate hydrolases"/>
    <property type="match status" value="1"/>
</dbReference>
<dbReference type="Proteomes" id="UP000028534">
    <property type="component" value="Unassembled WGS sequence"/>
</dbReference>
<reference evidence="2 3" key="1">
    <citation type="submission" date="2014-03" db="EMBL/GenBank/DDBJ databases">
        <title>Genome sequence of Sphingobium yanoikuyae B1.</title>
        <authorList>
            <person name="Gan H.M."/>
            <person name="Gan H.Y."/>
            <person name="Savka M.A."/>
        </authorList>
    </citation>
    <scope>NUCLEOTIDE SEQUENCE [LARGE SCALE GENOMIC DNA]</scope>
    <source>
        <strain evidence="2 3">B1</strain>
    </source>
</reference>
<sequence>MTDRFHIITGGPGSGKSSLIAALAAADWNHQPEGGRAIIQDQVASGGNALPWADRAAFADRMLAWDLRSYRAAMTRPGPVIFDRGIPDVIGYRDLCGLPIPDKLARAAQTRRYARHVFIAPYWPAIFAQDAERKQDLAEALATHDAMVRTYSALGYILVPLPRATVKGRVDFVLAHLRAAAPGL</sequence>
<feature type="domain" description="NadR/Ttd14 AAA" evidence="1">
    <location>
        <begin position="7"/>
        <end position="169"/>
    </location>
</feature>
<dbReference type="EMBL" id="JGVR01000005">
    <property type="protein sequence ID" value="KEZ20126.1"/>
    <property type="molecule type" value="Genomic_DNA"/>
</dbReference>
<dbReference type="InterPro" id="IPR027417">
    <property type="entry name" value="P-loop_NTPase"/>
</dbReference>